<evidence type="ECO:0000256" key="7">
    <source>
        <dbReference type="ARBA" id="ARBA00049244"/>
    </source>
</evidence>
<evidence type="ECO:0000256" key="3">
    <source>
        <dbReference type="ARBA" id="ARBA00022679"/>
    </source>
</evidence>
<dbReference type="SUPFAM" id="SSF52540">
    <property type="entry name" value="P-loop containing nucleoside triphosphate hydrolases"/>
    <property type="match status" value="1"/>
</dbReference>
<feature type="domain" description="DNA polymerase III delta subunit C-terminal" evidence="8">
    <location>
        <begin position="214"/>
        <end position="319"/>
    </location>
</feature>
<gene>
    <name evidence="9" type="ORF">AOY20_10845</name>
</gene>
<dbReference type="InterPro" id="IPR015199">
    <property type="entry name" value="DNA_pol_III_delta_C"/>
</dbReference>
<name>A0A0N7GXY2_9GAMM</name>
<evidence type="ECO:0000256" key="4">
    <source>
        <dbReference type="ARBA" id="ARBA00022695"/>
    </source>
</evidence>
<dbReference type="InterPro" id="IPR050238">
    <property type="entry name" value="DNA_Rep/Repair_Clamp_Loader"/>
</dbReference>
<dbReference type="Gene3D" id="3.40.50.300">
    <property type="entry name" value="P-loop containing nucleotide triphosphate hydrolases"/>
    <property type="match status" value="1"/>
</dbReference>
<dbReference type="OrthoDB" id="9811073at2"/>
<dbReference type="RefSeq" id="WP_054581875.1">
    <property type="nucleotide sequence ID" value="NZ_CP012808.1"/>
</dbReference>
<organism evidence="9 10">
    <name type="scientific">Acinetobacter equi</name>
    <dbReference type="NCBI Taxonomy" id="1324350"/>
    <lineage>
        <taxon>Bacteria</taxon>
        <taxon>Pseudomonadati</taxon>
        <taxon>Pseudomonadota</taxon>
        <taxon>Gammaproteobacteria</taxon>
        <taxon>Moraxellales</taxon>
        <taxon>Moraxellaceae</taxon>
        <taxon>Acinetobacter</taxon>
    </lineage>
</organism>
<proteinExistence type="predicted"/>
<evidence type="ECO:0000256" key="5">
    <source>
        <dbReference type="ARBA" id="ARBA00022705"/>
    </source>
</evidence>
<accession>A0A0N7GXY2</accession>
<keyword evidence="6" id="KW-0239">DNA-directed DNA polymerase</keyword>
<dbReference type="InterPro" id="IPR027417">
    <property type="entry name" value="P-loop_NTPase"/>
</dbReference>
<dbReference type="EC" id="2.7.7.7" evidence="1"/>
<dbReference type="GO" id="GO:0006261">
    <property type="term" value="P:DNA-templated DNA replication"/>
    <property type="evidence" value="ECO:0007669"/>
    <property type="project" value="TreeGrafter"/>
</dbReference>
<evidence type="ECO:0000313" key="9">
    <source>
        <dbReference type="EMBL" id="ALH95987.1"/>
    </source>
</evidence>
<protein>
    <recommendedName>
        <fullName evidence="2">DNA polymerase III subunit delta'</fullName>
        <ecNumber evidence="1">2.7.7.7</ecNumber>
    </recommendedName>
</protein>
<keyword evidence="3" id="KW-0808">Transferase</keyword>
<evidence type="ECO:0000256" key="1">
    <source>
        <dbReference type="ARBA" id="ARBA00012417"/>
    </source>
</evidence>
<evidence type="ECO:0000256" key="2">
    <source>
        <dbReference type="ARBA" id="ARBA00014363"/>
    </source>
</evidence>
<dbReference type="AlphaFoldDB" id="A0A0N7GXY2"/>
<dbReference type="Pfam" id="PF13177">
    <property type="entry name" value="DNA_pol3_delta2"/>
    <property type="match status" value="1"/>
</dbReference>
<keyword evidence="10" id="KW-1185">Reference proteome</keyword>
<dbReference type="GO" id="GO:0003887">
    <property type="term" value="F:DNA-directed DNA polymerase activity"/>
    <property type="evidence" value="ECO:0007669"/>
    <property type="project" value="UniProtKB-KW"/>
</dbReference>
<comment type="catalytic activity">
    <reaction evidence="7">
        <text>DNA(n) + a 2'-deoxyribonucleoside 5'-triphosphate = DNA(n+1) + diphosphate</text>
        <dbReference type="Rhea" id="RHEA:22508"/>
        <dbReference type="Rhea" id="RHEA-COMP:17339"/>
        <dbReference type="Rhea" id="RHEA-COMP:17340"/>
        <dbReference type="ChEBI" id="CHEBI:33019"/>
        <dbReference type="ChEBI" id="CHEBI:61560"/>
        <dbReference type="ChEBI" id="CHEBI:173112"/>
        <dbReference type="EC" id="2.7.7.7"/>
    </reaction>
</comment>
<dbReference type="Pfam" id="PF09115">
    <property type="entry name" value="DNApol3-delta_C"/>
    <property type="match status" value="1"/>
</dbReference>
<dbReference type="GO" id="GO:0003677">
    <property type="term" value="F:DNA binding"/>
    <property type="evidence" value="ECO:0007669"/>
    <property type="project" value="InterPro"/>
</dbReference>
<sequence length="328" mass="38161">MQEIVAQVYPWQKQVWDTLTARFPKIGHGLLFYGKKGCGKEAFTQQFLAWVLCLNRHESNQPCGVCGSCQWLKSSTHPNYVYISTDEDNKKQNAKIKIEKIRDLQPFVQQTVDGWRVIVISPAEALNIASSNALLKTLEEPGERVIIILLAEHYLKLPATIRSRLQHFALDRIERDQAQTFLQQNLPDLSEERQQLLLSLSNQMPLQAMALANQEWIEKRQEFLQDWLKLVMQKNMPLAIATKWNKALGFSEFLSMFEYLLSDIICVKMDQQITNNDLDFKQLSEQYSFDTLFEIYSELQQSKRMIEQNVQTNLALDQLCIRLMNVQN</sequence>
<keyword evidence="4" id="KW-0548">Nucleotidyltransferase</keyword>
<evidence type="ECO:0000259" key="8">
    <source>
        <dbReference type="Pfam" id="PF09115"/>
    </source>
</evidence>
<dbReference type="PANTHER" id="PTHR11669">
    <property type="entry name" value="REPLICATION FACTOR C / DNA POLYMERASE III GAMMA-TAU SUBUNIT"/>
    <property type="match status" value="1"/>
</dbReference>
<dbReference type="STRING" id="1324350.AOY20_10845"/>
<reference evidence="9 10" key="1">
    <citation type="journal article" date="2015" name="Int. J. Syst. Evol. Microbiol.">
        <title>Acinetobacter equi sp. nov. isolated from horse faeces.</title>
        <authorList>
            <person name="Poppel M.T."/>
            <person name="Skiebe E."/>
            <person name="Laue M."/>
            <person name="Bergmann H."/>
            <person name="Ebersberger I."/>
            <person name="Garn T."/>
            <person name="Fruth A."/>
            <person name="Baumgardt S."/>
            <person name="Busse H.J."/>
            <person name="Wilharm G."/>
        </authorList>
    </citation>
    <scope>NUCLEOTIDE SEQUENCE [LARGE SCALE GENOMIC DNA]</scope>
    <source>
        <strain evidence="9 10">114</strain>
    </source>
</reference>
<dbReference type="GO" id="GO:0009360">
    <property type="term" value="C:DNA polymerase III complex"/>
    <property type="evidence" value="ECO:0007669"/>
    <property type="project" value="InterPro"/>
</dbReference>
<keyword evidence="5" id="KW-0235">DNA replication</keyword>
<dbReference type="KEGG" id="aei:AOY20_10845"/>
<dbReference type="PANTHER" id="PTHR11669:SF8">
    <property type="entry name" value="DNA POLYMERASE III SUBUNIT DELTA"/>
    <property type="match status" value="1"/>
</dbReference>
<dbReference type="Proteomes" id="UP000064939">
    <property type="component" value="Chromosome"/>
</dbReference>
<evidence type="ECO:0000313" key="10">
    <source>
        <dbReference type="Proteomes" id="UP000064939"/>
    </source>
</evidence>
<evidence type="ECO:0000256" key="6">
    <source>
        <dbReference type="ARBA" id="ARBA00022932"/>
    </source>
</evidence>
<dbReference type="EMBL" id="CP012808">
    <property type="protein sequence ID" value="ALH95987.1"/>
    <property type="molecule type" value="Genomic_DNA"/>
</dbReference>
<dbReference type="Gene3D" id="1.20.272.10">
    <property type="match status" value="1"/>
</dbReference>